<dbReference type="AlphaFoldDB" id="F8P4M5"/>
<evidence type="ECO:0000256" key="2">
    <source>
        <dbReference type="SAM" id="SignalP"/>
    </source>
</evidence>
<dbReference type="HOGENOM" id="CLU_052380_1_0_1"/>
<dbReference type="OrthoDB" id="2673624at2759"/>
<dbReference type="GeneID" id="18815439"/>
<reference evidence="4" key="1">
    <citation type="submission" date="2011-04" db="EMBL/GenBank/DDBJ databases">
        <title>Evolution of plant cell wall degrading machinery underlies the functional diversity of forest fungi.</title>
        <authorList>
            <consortium name="US DOE Joint Genome Institute (JGI-PGF)"/>
            <person name="Eastwood D.C."/>
            <person name="Floudas D."/>
            <person name="Binder M."/>
            <person name="Majcherczyk A."/>
            <person name="Schneider P."/>
            <person name="Aerts A."/>
            <person name="Asiegbu F.O."/>
            <person name="Baker S.E."/>
            <person name="Barry K."/>
            <person name="Bendiksby M."/>
            <person name="Blumentritt M."/>
            <person name="Coutinho P.M."/>
            <person name="Cullen D."/>
            <person name="Cullen D."/>
            <person name="Gathman A."/>
            <person name="Goodell B."/>
            <person name="Henrissat B."/>
            <person name="Ihrmark K."/>
            <person name="Kauserud H."/>
            <person name="Kohler A."/>
            <person name="LaButti K."/>
            <person name="Lapidus A."/>
            <person name="Lavin J.L."/>
            <person name="Lee Y.-H."/>
            <person name="Lindquist E."/>
            <person name="Lilly W."/>
            <person name="Lucas S."/>
            <person name="Morin E."/>
            <person name="Murat C."/>
            <person name="Oguiza J.A."/>
            <person name="Park J."/>
            <person name="Pisabarro A.G."/>
            <person name="Riley R."/>
            <person name="Rosling A."/>
            <person name="Salamov A."/>
            <person name="Schmidt O."/>
            <person name="Schmutz J."/>
            <person name="Skrede I."/>
            <person name="Stenlid J."/>
            <person name="Wiebenga A."/>
            <person name="Xie X."/>
            <person name="Kues U."/>
            <person name="Hibbett D.S."/>
            <person name="Hoffmeister D."/>
            <person name="Hogberg N."/>
            <person name="Martin F."/>
            <person name="Grigoriev I.V."/>
            <person name="Watkinson S.C."/>
        </authorList>
    </citation>
    <scope>NUCLEOTIDE SEQUENCE</scope>
    <source>
        <strain evidence="4">S7.9</strain>
    </source>
</reference>
<evidence type="ECO:0000256" key="1">
    <source>
        <dbReference type="SAM" id="MobiDB-lite"/>
    </source>
</evidence>
<feature type="chain" id="PRO_5003376518" description="Retrovirus-related Pol polyprotein from transposon TNT 1-94-like beta-barrel domain-containing protein" evidence="2">
    <location>
        <begin position="17"/>
        <end position="333"/>
    </location>
</feature>
<evidence type="ECO:0000259" key="3">
    <source>
        <dbReference type="Pfam" id="PF22936"/>
    </source>
</evidence>
<sequence length="333" mass="37362">MQAWLMTKGLWRLVFGAEKCPGTDAEAIEKWELRAEKAAGALYLNVTKEQRIHLDGIIDDPVKIWEKLAIVHVSKKPGTRFNAYDDFFSIRKKEDKSLQSLMTRIDEGMHQIQNLRPTDFSLSELDDELTCMAMIRALPDQYAHFTSSLLLLGTLDKTQLRDAFLAEECDFCGLLGHTQDKCHKYIARHQQAVEGAKNRYKCGNKAQAGSSNSQNTFQQPKSSPNNANSSTVVTESAENASLRSIHPSDPHCPLQLDADIDWNADTGATSHMTPHRHWVHHYTPYRVPIKLADHTVVYSAGVGTVVFNPVMNGKVARAVEFSRVLHVPIKNKA</sequence>
<dbReference type="Pfam" id="PF14223">
    <property type="entry name" value="Retrotran_gag_2"/>
    <property type="match status" value="1"/>
</dbReference>
<dbReference type="Pfam" id="PF22936">
    <property type="entry name" value="Pol_BBD"/>
    <property type="match status" value="1"/>
</dbReference>
<accession>F8P4M5</accession>
<gene>
    <name evidence="4" type="ORF">SERLADRAFT_440815</name>
</gene>
<organism>
    <name type="scientific">Serpula lacrymans var. lacrymans (strain S7.9)</name>
    <name type="common">Dry rot fungus</name>
    <dbReference type="NCBI Taxonomy" id="578457"/>
    <lineage>
        <taxon>Eukaryota</taxon>
        <taxon>Fungi</taxon>
        <taxon>Dikarya</taxon>
        <taxon>Basidiomycota</taxon>
        <taxon>Agaricomycotina</taxon>
        <taxon>Agaricomycetes</taxon>
        <taxon>Agaricomycetidae</taxon>
        <taxon>Boletales</taxon>
        <taxon>Coniophorineae</taxon>
        <taxon>Serpulaceae</taxon>
        <taxon>Serpula</taxon>
    </lineage>
</organism>
<dbReference type="Proteomes" id="UP000008064">
    <property type="component" value="Unassembled WGS sequence"/>
</dbReference>
<keyword evidence="2" id="KW-0732">Signal</keyword>
<feature type="signal peptide" evidence="2">
    <location>
        <begin position="1"/>
        <end position="16"/>
    </location>
</feature>
<dbReference type="RefSeq" id="XP_007321348.1">
    <property type="nucleotide sequence ID" value="XM_007321286.1"/>
</dbReference>
<protein>
    <recommendedName>
        <fullName evidence="3">Retrovirus-related Pol polyprotein from transposon TNT 1-94-like beta-barrel domain-containing protein</fullName>
    </recommendedName>
</protein>
<feature type="domain" description="Retrovirus-related Pol polyprotein from transposon TNT 1-94-like beta-barrel" evidence="3">
    <location>
        <begin position="262"/>
        <end position="328"/>
    </location>
</feature>
<dbReference type="InterPro" id="IPR054722">
    <property type="entry name" value="PolX-like_BBD"/>
</dbReference>
<feature type="compositionally biased region" description="Polar residues" evidence="1">
    <location>
        <begin position="207"/>
        <end position="242"/>
    </location>
</feature>
<name>F8P4M5_SERL9</name>
<proteinExistence type="predicted"/>
<evidence type="ECO:0000313" key="4">
    <source>
        <dbReference type="EMBL" id="EGO21562.1"/>
    </source>
</evidence>
<feature type="region of interest" description="Disordered" evidence="1">
    <location>
        <begin position="203"/>
        <end position="245"/>
    </location>
</feature>
<dbReference type="KEGG" id="sla:SERLADRAFT_440815"/>
<dbReference type="EMBL" id="GL945438">
    <property type="protein sequence ID" value="EGO21562.1"/>
    <property type="molecule type" value="Genomic_DNA"/>
</dbReference>